<reference evidence="1 2" key="1">
    <citation type="submission" date="2023-08" db="EMBL/GenBank/DDBJ databases">
        <title>Draft genome sequence of Thermococcus waiotapuensis WT1T, a thermophilic sulphur-dependent archaeon from order Thermococcales.</title>
        <authorList>
            <person name="Manners S.H."/>
            <person name="Carere C.R."/>
            <person name="Dhami M.K."/>
            <person name="Dobson R.C.J."/>
            <person name="Stott M.B."/>
        </authorList>
    </citation>
    <scope>NUCLEOTIDE SEQUENCE [LARGE SCALE GENOMIC DNA]</scope>
    <source>
        <strain evidence="1 2">WT1</strain>
    </source>
</reference>
<dbReference type="Gene3D" id="3.20.20.70">
    <property type="entry name" value="Aldolase class I"/>
    <property type="match status" value="1"/>
</dbReference>
<dbReference type="InterPro" id="IPR017853">
    <property type="entry name" value="GH"/>
</dbReference>
<dbReference type="RefSeq" id="WP_315342468.1">
    <property type="nucleotide sequence ID" value="NZ_JAVDZE010000003.1"/>
</dbReference>
<dbReference type="PANTHER" id="PTHR35882:SF2">
    <property type="entry name" value="PELA"/>
    <property type="match status" value="1"/>
</dbReference>
<keyword evidence="2" id="KW-1185">Reference proteome</keyword>
<dbReference type="Proteomes" id="UP001245683">
    <property type="component" value="Unassembled WGS sequence"/>
</dbReference>
<dbReference type="PANTHER" id="PTHR35882">
    <property type="entry name" value="PELA"/>
    <property type="match status" value="1"/>
</dbReference>
<evidence type="ECO:0000313" key="1">
    <source>
        <dbReference type="EMBL" id="MDV3104295.1"/>
    </source>
</evidence>
<comment type="caution">
    <text evidence="1">The sequence shown here is derived from an EMBL/GenBank/DDBJ whole genome shotgun (WGS) entry which is preliminary data.</text>
</comment>
<sequence length="212" mass="24904">MVVDFSSPIWEKIVLEEAIPYILSRGFEGVILDNLDYVDKYPEKKTAMVELIRRIRELYPGITIIINRGFSIKDEIAPYINYVLFEDFITYYDFSTQRYEIFKGRELEWEIEQVKELKELKVPVLALSYANLSDRKQVEEFVGIVCYYARKYNVSGIYLAEISLYRVGIDPCRNQLEMGEEEKESKEESEKFGKVCGPGSILALTLLWRRFL</sequence>
<proteinExistence type="predicted"/>
<dbReference type="EMBL" id="JAVDZE010000003">
    <property type="protein sequence ID" value="MDV3104295.1"/>
    <property type="molecule type" value="Genomic_DNA"/>
</dbReference>
<evidence type="ECO:0008006" key="3">
    <source>
        <dbReference type="Google" id="ProtNLM"/>
    </source>
</evidence>
<organism evidence="1 2">
    <name type="scientific">Thermococcus waiotapuensis</name>
    <dbReference type="NCBI Taxonomy" id="90909"/>
    <lineage>
        <taxon>Archaea</taxon>
        <taxon>Methanobacteriati</taxon>
        <taxon>Methanobacteriota</taxon>
        <taxon>Thermococci</taxon>
        <taxon>Thermococcales</taxon>
        <taxon>Thermococcaceae</taxon>
        <taxon>Thermococcus</taxon>
    </lineage>
</organism>
<evidence type="ECO:0000313" key="2">
    <source>
        <dbReference type="Proteomes" id="UP001245683"/>
    </source>
</evidence>
<protein>
    <recommendedName>
        <fullName evidence="3">Glycoside-hydrolase family GH114 TIM-barrel domain-containing protein</fullName>
    </recommendedName>
</protein>
<accession>A0AAE4NX40</accession>
<dbReference type="InterPro" id="IPR013785">
    <property type="entry name" value="Aldolase_TIM"/>
</dbReference>
<dbReference type="SUPFAM" id="SSF51445">
    <property type="entry name" value="(Trans)glycosidases"/>
    <property type="match status" value="1"/>
</dbReference>
<gene>
    <name evidence="1" type="ORF">RBI02_07085</name>
</gene>
<dbReference type="AlphaFoldDB" id="A0AAE4NX40"/>
<name>A0AAE4NX40_9EURY</name>